<dbReference type="SUPFAM" id="SSF47459">
    <property type="entry name" value="HLH, helix-loop-helix DNA-binding domain"/>
    <property type="match status" value="1"/>
</dbReference>
<reference evidence="8" key="1">
    <citation type="submission" date="2020-09" db="EMBL/GenBank/DDBJ databases">
        <title>Genome-Enabled Discovery of Anthraquinone Biosynthesis in Senna tora.</title>
        <authorList>
            <person name="Kang S.-H."/>
            <person name="Pandey R.P."/>
            <person name="Lee C.-M."/>
            <person name="Sim J.-S."/>
            <person name="Jeong J.-T."/>
            <person name="Choi B.-S."/>
            <person name="Jung M."/>
            <person name="Ginzburg D."/>
            <person name="Zhao K."/>
            <person name="Won S.Y."/>
            <person name="Oh T.-J."/>
            <person name="Yu Y."/>
            <person name="Kim N.-H."/>
            <person name="Lee O.R."/>
            <person name="Lee T.-H."/>
            <person name="Bashyal P."/>
            <person name="Kim T.-S."/>
            <person name="Lee W.-H."/>
            <person name="Kawkins C."/>
            <person name="Kim C.-K."/>
            <person name="Kim J.S."/>
            <person name="Ahn B.O."/>
            <person name="Rhee S.Y."/>
            <person name="Sohng J.K."/>
        </authorList>
    </citation>
    <scope>NUCLEOTIDE SEQUENCE</scope>
    <source>
        <tissue evidence="8">Leaf</tissue>
    </source>
</reference>
<dbReference type="GO" id="GO:0000978">
    <property type="term" value="F:RNA polymerase II cis-regulatory region sequence-specific DNA binding"/>
    <property type="evidence" value="ECO:0007669"/>
    <property type="project" value="TreeGrafter"/>
</dbReference>
<dbReference type="PANTHER" id="PTHR16223">
    <property type="entry name" value="TRANSCRIPTION FACTOR BHLH83-RELATED"/>
    <property type="match status" value="1"/>
</dbReference>
<protein>
    <submittedName>
        <fullName evidence="8">Transcription factor bHLH122</fullName>
    </submittedName>
</protein>
<feature type="region of interest" description="Disordered" evidence="6">
    <location>
        <begin position="570"/>
        <end position="592"/>
    </location>
</feature>
<dbReference type="GO" id="GO:0000981">
    <property type="term" value="F:DNA-binding transcription factor activity, RNA polymerase II-specific"/>
    <property type="evidence" value="ECO:0007669"/>
    <property type="project" value="TreeGrafter"/>
</dbReference>
<dbReference type="PROSITE" id="PS50888">
    <property type="entry name" value="BHLH"/>
    <property type="match status" value="1"/>
</dbReference>
<evidence type="ECO:0000256" key="4">
    <source>
        <dbReference type="ARBA" id="ARBA00023163"/>
    </source>
</evidence>
<keyword evidence="2" id="KW-0805">Transcription regulation</keyword>
<accession>A0A834TN95</accession>
<organism evidence="8 9">
    <name type="scientific">Senna tora</name>
    <dbReference type="NCBI Taxonomy" id="362788"/>
    <lineage>
        <taxon>Eukaryota</taxon>
        <taxon>Viridiplantae</taxon>
        <taxon>Streptophyta</taxon>
        <taxon>Embryophyta</taxon>
        <taxon>Tracheophyta</taxon>
        <taxon>Spermatophyta</taxon>
        <taxon>Magnoliopsida</taxon>
        <taxon>eudicotyledons</taxon>
        <taxon>Gunneridae</taxon>
        <taxon>Pentapetalae</taxon>
        <taxon>rosids</taxon>
        <taxon>fabids</taxon>
        <taxon>Fabales</taxon>
        <taxon>Fabaceae</taxon>
        <taxon>Caesalpinioideae</taxon>
        <taxon>Cassia clade</taxon>
        <taxon>Senna</taxon>
    </lineage>
</organism>
<feature type="compositionally biased region" description="Basic and acidic residues" evidence="6">
    <location>
        <begin position="480"/>
        <end position="500"/>
    </location>
</feature>
<name>A0A834TN95_9FABA</name>
<dbReference type="PANTHER" id="PTHR16223:SF279">
    <property type="entry name" value="TRANSCRIPTION FACTOR BHLH122"/>
    <property type="match status" value="1"/>
</dbReference>
<dbReference type="InterPro" id="IPR011598">
    <property type="entry name" value="bHLH_dom"/>
</dbReference>
<feature type="region of interest" description="Disordered" evidence="6">
    <location>
        <begin position="467"/>
        <end position="530"/>
    </location>
</feature>
<keyword evidence="3" id="KW-0238">DNA-binding</keyword>
<evidence type="ECO:0000313" key="8">
    <source>
        <dbReference type="EMBL" id="KAF7824101.1"/>
    </source>
</evidence>
<dbReference type="Proteomes" id="UP000634136">
    <property type="component" value="Unassembled WGS sequence"/>
</dbReference>
<gene>
    <name evidence="8" type="ORF">G2W53_022245</name>
</gene>
<dbReference type="InterPro" id="IPR045843">
    <property type="entry name" value="IND-like"/>
</dbReference>
<evidence type="ECO:0000313" key="9">
    <source>
        <dbReference type="Proteomes" id="UP000634136"/>
    </source>
</evidence>
<evidence type="ECO:0000256" key="5">
    <source>
        <dbReference type="ARBA" id="ARBA00023242"/>
    </source>
</evidence>
<proteinExistence type="predicted"/>
<sequence length="692" mass="77245">MESDLQHPPMFQEPQHMNSGLTRYRSAPSSYFTNIIDKDFYEHIFNRPSSPETERVFSRLINSLSDDSPTHINAQNLSPPPPAVKQEEVNPNLNPQPQVMPPMASTTTTTTEPPLLLQQQNMYESGRNLYQSAAARPPLPNQNVNRLPPMKTGFGNSASNLIRHSSSPAGLFANINIDNIAAGYAAAMGGFGGGNNASEEADFNNAARRLKNPPANYSSGLMSSIAEIGESNKNNREDNLAQNEGFRESQGSDFMGGFPVDPWDESAIMGGGENISGLKRFRDEDAKPFSGLHAGETKNERGSQGGGPPPSPLAHHLSLPKTATEMAAIEKLLQYSDSVPCKIRAKRGCATHPRSIAERVRRTKISERMRKLQDLVPNMDKVIKIEILSDIAHTFRQSSQVYMFTEATPSITEKMEGRDYILQDLVFVQICNNLVEEIRRTWLSHAVDVHSDRQPPVSTALTLAPLSEIVGGNSPPPSSPEHHQPENQEFRLETDDRDGRTATPSTTSSRRERSYSSSPYHTTKENPESNKAQITNLKEQVRCLQQQLTREGQNFLMNVAQSCTRRGNQARKGCATMPRSSKNQPRGSKKHILGKATTRRRELLAESPTPYAKDRNIQYLPQYQFRAQECRLRGQTQSHHAINNSRTFNPILMGPRYPSNVIILTRTIHLTLQVPQDIHYTPAEFRTTPEDH</sequence>
<dbReference type="AlphaFoldDB" id="A0A834TN95"/>
<dbReference type="OrthoDB" id="2019494at2759"/>
<dbReference type="Gene3D" id="4.10.280.10">
    <property type="entry name" value="Helix-loop-helix DNA-binding domain"/>
    <property type="match status" value="1"/>
</dbReference>
<feature type="region of interest" description="Disordered" evidence="6">
    <location>
        <begin position="288"/>
        <end position="317"/>
    </location>
</feature>
<keyword evidence="4" id="KW-0804">Transcription</keyword>
<evidence type="ECO:0000256" key="2">
    <source>
        <dbReference type="ARBA" id="ARBA00023015"/>
    </source>
</evidence>
<dbReference type="InterPro" id="IPR036638">
    <property type="entry name" value="HLH_DNA-bd_sf"/>
</dbReference>
<evidence type="ECO:0000259" key="7">
    <source>
        <dbReference type="PROSITE" id="PS50888"/>
    </source>
</evidence>
<dbReference type="EMBL" id="JAAIUW010000007">
    <property type="protein sequence ID" value="KAF7824101.1"/>
    <property type="molecule type" value="Genomic_DNA"/>
</dbReference>
<comment type="caution">
    <text evidence="8">The sequence shown here is derived from an EMBL/GenBank/DDBJ whole genome shotgun (WGS) entry which is preliminary data.</text>
</comment>
<keyword evidence="9" id="KW-1185">Reference proteome</keyword>
<evidence type="ECO:0000256" key="3">
    <source>
        <dbReference type="ARBA" id="ARBA00023125"/>
    </source>
</evidence>
<comment type="subcellular location">
    <subcellularLocation>
        <location evidence="1">Nucleus</location>
    </subcellularLocation>
</comment>
<feature type="domain" description="BHLH" evidence="7">
    <location>
        <begin position="349"/>
        <end position="398"/>
    </location>
</feature>
<feature type="region of interest" description="Disordered" evidence="6">
    <location>
        <begin position="67"/>
        <end position="110"/>
    </location>
</feature>
<dbReference type="GO" id="GO:0046983">
    <property type="term" value="F:protein dimerization activity"/>
    <property type="evidence" value="ECO:0007669"/>
    <property type="project" value="InterPro"/>
</dbReference>
<evidence type="ECO:0000256" key="6">
    <source>
        <dbReference type="SAM" id="MobiDB-lite"/>
    </source>
</evidence>
<evidence type="ECO:0000256" key="1">
    <source>
        <dbReference type="ARBA" id="ARBA00004123"/>
    </source>
</evidence>
<keyword evidence="5" id="KW-0539">Nucleus</keyword>
<feature type="compositionally biased region" description="Polar residues" evidence="6">
    <location>
        <begin position="67"/>
        <end position="77"/>
    </location>
</feature>
<dbReference type="GO" id="GO:0005634">
    <property type="term" value="C:nucleus"/>
    <property type="evidence" value="ECO:0007669"/>
    <property type="project" value="UniProtKB-SubCell"/>
</dbReference>